<name>A0AAN9LTV9_CANGL</name>
<protein>
    <submittedName>
        <fullName evidence="1">Uncharacterized protein</fullName>
    </submittedName>
</protein>
<proteinExistence type="predicted"/>
<evidence type="ECO:0000313" key="2">
    <source>
        <dbReference type="Proteomes" id="UP001367508"/>
    </source>
</evidence>
<comment type="caution">
    <text evidence="1">The sequence shown here is derived from an EMBL/GenBank/DDBJ whole genome shotgun (WGS) entry which is preliminary data.</text>
</comment>
<keyword evidence="2" id="KW-1185">Reference proteome</keyword>
<dbReference type="EMBL" id="JAYMYQ010000004">
    <property type="protein sequence ID" value="KAK7340123.1"/>
    <property type="molecule type" value="Genomic_DNA"/>
</dbReference>
<accession>A0AAN9LTV9</accession>
<sequence length="98" mass="11404">MFPTKYLLLPLCRVSLRYRGLLGKQESHLQVCLLHDKNLLKKLNSHTGMLIQYAGASKIPNKFEPVSNYKVASLEKQDDHYNRLIWFLSSTKTLEEIQ</sequence>
<reference evidence="1 2" key="1">
    <citation type="submission" date="2024-01" db="EMBL/GenBank/DDBJ databases">
        <title>The genomes of 5 underutilized Papilionoideae crops provide insights into root nodulation and disease resistanc.</title>
        <authorList>
            <person name="Jiang F."/>
        </authorList>
    </citation>
    <scope>NUCLEOTIDE SEQUENCE [LARGE SCALE GENOMIC DNA]</scope>
    <source>
        <strain evidence="1">LVBAO_FW01</strain>
        <tissue evidence="1">Leaves</tissue>
    </source>
</reference>
<dbReference type="Proteomes" id="UP001367508">
    <property type="component" value="Unassembled WGS sequence"/>
</dbReference>
<dbReference type="AlphaFoldDB" id="A0AAN9LTV9"/>
<organism evidence="1 2">
    <name type="scientific">Canavalia gladiata</name>
    <name type="common">Sword bean</name>
    <name type="synonym">Dolichos gladiatus</name>
    <dbReference type="NCBI Taxonomy" id="3824"/>
    <lineage>
        <taxon>Eukaryota</taxon>
        <taxon>Viridiplantae</taxon>
        <taxon>Streptophyta</taxon>
        <taxon>Embryophyta</taxon>
        <taxon>Tracheophyta</taxon>
        <taxon>Spermatophyta</taxon>
        <taxon>Magnoliopsida</taxon>
        <taxon>eudicotyledons</taxon>
        <taxon>Gunneridae</taxon>
        <taxon>Pentapetalae</taxon>
        <taxon>rosids</taxon>
        <taxon>fabids</taxon>
        <taxon>Fabales</taxon>
        <taxon>Fabaceae</taxon>
        <taxon>Papilionoideae</taxon>
        <taxon>50 kb inversion clade</taxon>
        <taxon>NPAAA clade</taxon>
        <taxon>indigoferoid/millettioid clade</taxon>
        <taxon>Phaseoleae</taxon>
        <taxon>Canavalia</taxon>
    </lineage>
</organism>
<evidence type="ECO:0000313" key="1">
    <source>
        <dbReference type="EMBL" id="KAK7340123.1"/>
    </source>
</evidence>
<gene>
    <name evidence="1" type="ORF">VNO77_20817</name>
</gene>